<gene>
    <name evidence="2" type="ORF">ALAG00032_LOCUS5603</name>
</gene>
<accession>A0A7S3JVE8</accession>
<evidence type="ECO:0000313" key="2">
    <source>
        <dbReference type="EMBL" id="CAE0364861.1"/>
    </source>
</evidence>
<dbReference type="AlphaFoldDB" id="A0A7S3JVE8"/>
<protein>
    <submittedName>
        <fullName evidence="2">Uncharacterized protein</fullName>
    </submittedName>
</protein>
<name>A0A7S3JVE8_9STRA</name>
<reference evidence="2" key="1">
    <citation type="submission" date="2021-01" db="EMBL/GenBank/DDBJ databases">
        <authorList>
            <person name="Corre E."/>
            <person name="Pelletier E."/>
            <person name="Niang G."/>
            <person name="Scheremetjew M."/>
            <person name="Finn R."/>
            <person name="Kale V."/>
            <person name="Holt S."/>
            <person name="Cochrane G."/>
            <person name="Meng A."/>
            <person name="Brown T."/>
            <person name="Cohen L."/>
        </authorList>
    </citation>
    <scope>NUCLEOTIDE SEQUENCE</scope>
    <source>
        <strain evidence="2">CCMP1510</strain>
    </source>
</reference>
<sequence length="343" mass="38038">MPSKNSSYIHVDCTEGDEAILSKIPVGLKVLDISDMYFAVISSKRSKNVEDMEKALEGCNPTWIVGSGEVDAYKAQGASNVVEGGSLCASRNLALEKAFAENKPCVQLSDDLQQVCFYHHKRDYIKPFVKPSSLTEANKIAAQSDAHAVSLAAAARALEAHARSRNSYLAGTFPNGNAGQACAGEPIFEEHFIVGDFIVVRPSIPRFDPNLTLKEDYDFTAQHLIKYEKVTRWNRVTLFANHYTNEGGAVAIRNTKREKQNIKYLRSKWPGVFLNSPRGPCEVVMAWRCRDITIGGTRIYEPDPKQPGRALQGQAAAVAREKRIAREKKKKIAETKYKVSSSK</sequence>
<evidence type="ECO:0000256" key="1">
    <source>
        <dbReference type="SAM" id="MobiDB-lite"/>
    </source>
</evidence>
<proteinExistence type="predicted"/>
<dbReference type="EMBL" id="HBIJ01007947">
    <property type="protein sequence ID" value="CAE0364861.1"/>
    <property type="molecule type" value="Transcribed_RNA"/>
</dbReference>
<feature type="region of interest" description="Disordered" evidence="1">
    <location>
        <begin position="300"/>
        <end position="323"/>
    </location>
</feature>
<organism evidence="2">
    <name type="scientific">Aureoumbra lagunensis</name>
    <dbReference type="NCBI Taxonomy" id="44058"/>
    <lineage>
        <taxon>Eukaryota</taxon>
        <taxon>Sar</taxon>
        <taxon>Stramenopiles</taxon>
        <taxon>Ochrophyta</taxon>
        <taxon>Pelagophyceae</taxon>
        <taxon>Pelagomonadales</taxon>
        <taxon>Aureoumbra</taxon>
    </lineage>
</organism>